<sequence length="208" mass="23571">IVNSSFIQTTNQLIANWTYFDPDNDIQIGFTLLWYKNGELQQLLNDSQIINPGNTSRGQSWYFSLRVTDGINNSVLYTLVIPTVILNAIPTVSGFIFNNQSSNNTLLANWIYSDSDSDTEIRNNAIIYWYKDGLLQVNFNNTDSIPSSFTTKGEIWNFTLRVHDGTNYSITYYSNSITILNSAPTISDLSVTENPTTINLEASWTFRC</sequence>
<evidence type="ECO:0000313" key="1">
    <source>
        <dbReference type="EMBL" id="KKL26689.1"/>
    </source>
</evidence>
<dbReference type="AlphaFoldDB" id="A0A0F9BXU1"/>
<gene>
    <name evidence="1" type="ORF">LCGC14_2392760</name>
</gene>
<dbReference type="EMBL" id="LAZR01035745">
    <property type="protein sequence ID" value="KKL26689.1"/>
    <property type="molecule type" value="Genomic_DNA"/>
</dbReference>
<organism evidence="1">
    <name type="scientific">marine sediment metagenome</name>
    <dbReference type="NCBI Taxonomy" id="412755"/>
    <lineage>
        <taxon>unclassified sequences</taxon>
        <taxon>metagenomes</taxon>
        <taxon>ecological metagenomes</taxon>
    </lineage>
</organism>
<accession>A0A0F9BXU1</accession>
<name>A0A0F9BXU1_9ZZZZ</name>
<reference evidence="1" key="1">
    <citation type="journal article" date="2015" name="Nature">
        <title>Complex archaea that bridge the gap between prokaryotes and eukaryotes.</title>
        <authorList>
            <person name="Spang A."/>
            <person name="Saw J.H."/>
            <person name="Jorgensen S.L."/>
            <person name="Zaremba-Niedzwiedzka K."/>
            <person name="Martijn J."/>
            <person name="Lind A.E."/>
            <person name="van Eijk R."/>
            <person name="Schleper C."/>
            <person name="Guy L."/>
            <person name="Ettema T.J."/>
        </authorList>
    </citation>
    <scope>NUCLEOTIDE SEQUENCE</scope>
</reference>
<proteinExistence type="predicted"/>
<evidence type="ECO:0008006" key="2">
    <source>
        <dbReference type="Google" id="ProtNLM"/>
    </source>
</evidence>
<comment type="caution">
    <text evidence="1">The sequence shown here is derived from an EMBL/GenBank/DDBJ whole genome shotgun (WGS) entry which is preliminary data.</text>
</comment>
<feature type="non-terminal residue" evidence="1">
    <location>
        <position position="1"/>
    </location>
</feature>
<protein>
    <recommendedName>
        <fullName evidence="2">Ig-like domain-containing protein</fullName>
    </recommendedName>
</protein>